<dbReference type="Proteomes" id="UP000708805">
    <property type="component" value="Unassembled WGS sequence"/>
</dbReference>
<dbReference type="Pfam" id="PF04237">
    <property type="entry name" value="YjbR"/>
    <property type="match status" value="1"/>
</dbReference>
<evidence type="ECO:0000313" key="2">
    <source>
        <dbReference type="Proteomes" id="UP000708805"/>
    </source>
</evidence>
<proteinExistence type="predicted"/>
<dbReference type="SUPFAM" id="SSF142906">
    <property type="entry name" value="YjbR-like"/>
    <property type="match status" value="1"/>
</dbReference>
<accession>A0A9X0ZRS0</accession>
<dbReference type="PANTHER" id="PTHR35145">
    <property type="entry name" value="CYTOPLASMIC PROTEIN-RELATED"/>
    <property type="match status" value="1"/>
</dbReference>
<reference evidence="1" key="1">
    <citation type="submission" date="2021-04" db="EMBL/GenBank/DDBJ databases">
        <title>Genomic characterization of endocarditis-associated Neisseria elongata subsp. nitroreducens.</title>
        <authorList>
            <person name="Schorner M."/>
            <person name="Passarelli-Araujo H."/>
            <person name="Scheffer M."/>
            <person name="Barazzetti F."/>
            <person name="Martins J."/>
            <person name="Machado H."/>
            <person name="Palmeiro J."/>
            <person name="Bazzo M."/>
        </authorList>
    </citation>
    <scope>NUCLEOTIDE SEQUENCE</scope>
    <source>
        <strain evidence="1">Nel_M001</strain>
    </source>
</reference>
<dbReference type="InterPro" id="IPR007351">
    <property type="entry name" value="YjbR"/>
</dbReference>
<dbReference type="RefSeq" id="WP_214037367.1">
    <property type="nucleotide sequence ID" value="NZ_JAGJWT010000002.1"/>
</dbReference>
<name>A0A9X0ZRS0_NEIEL</name>
<comment type="caution">
    <text evidence="1">The sequence shown here is derived from an EMBL/GenBank/DDBJ whole genome shotgun (WGS) entry which is preliminary data.</text>
</comment>
<gene>
    <name evidence="1" type="ORF">J8641_03465</name>
</gene>
<dbReference type="InterPro" id="IPR058532">
    <property type="entry name" value="YjbR/MT2646/Rv2570-like"/>
</dbReference>
<dbReference type="InterPro" id="IPR038056">
    <property type="entry name" value="YjbR-like_sf"/>
</dbReference>
<dbReference type="PANTHER" id="PTHR35145:SF1">
    <property type="entry name" value="CYTOPLASMIC PROTEIN"/>
    <property type="match status" value="1"/>
</dbReference>
<organism evidence="1 2">
    <name type="scientific">Neisseria elongata subsp. nitroreducens</name>
    <dbReference type="NCBI Taxonomy" id="90367"/>
    <lineage>
        <taxon>Bacteria</taxon>
        <taxon>Pseudomonadati</taxon>
        <taxon>Pseudomonadota</taxon>
        <taxon>Betaproteobacteria</taxon>
        <taxon>Neisseriales</taxon>
        <taxon>Neisseriaceae</taxon>
        <taxon>Neisseria</taxon>
    </lineage>
</organism>
<evidence type="ECO:0000313" key="1">
    <source>
        <dbReference type="EMBL" id="MBS9339891.1"/>
    </source>
</evidence>
<keyword evidence="1" id="KW-0238">DNA-binding</keyword>
<sequence>MNRTTLFDGLAERYGAAAEYPWAKSPDFAVFRHTGNRKWFCLYMPVPSEKLGMGEGGLTEIVNVKCRPEHIGAWRATAGILPAYHMNKEHWLSIVLAQTPAENVWRLIDDSFVLTRR</sequence>
<dbReference type="GO" id="GO:0003677">
    <property type="term" value="F:DNA binding"/>
    <property type="evidence" value="ECO:0007669"/>
    <property type="project" value="UniProtKB-KW"/>
</dbReference>
<dbReference type="AlphaFoldDB" id="A0A9X0ZRS0"/>
<dbReference type="Gene3D" id="3.90.1150.30">
    <property type="match status" value="1"/>
</dbReference>
<dbReference type="EMBL" id="JAGJWT010000002">
    <property type="protein sequence ID" value="MBS9339891.1"/>
    <property type="molecule type" value="Genomic_DNA"/>
</dbReference>
<protein>
    <submittedName>
        <fullName evidence="1">MmcQ/YjbR family DNA-binding protein</fullName>
    </submittedName>
</protein>